<protein>
    <submittedName>
        <fullName evidence="1">Uncharacterized protein</fullName>
    </submittedName>
</protein>
<dbReference type="Proteomes" id="UP001276902">
    <property type="component" value="Unassembled WGS sequence"/>
</dbReference>
<reference evidence="1" key="1">
    <citation type="submission" date="2022-03" db="EMBL/GenBank/DDBJ databases">
        <title>First case of bacteraemia caused by Dielma fastidiosa in a patient hospitalised with diverticulitis.</title>
        <authorList>
            <person name="Forman-Ankjaer B."/>
            <person name="Hvid-Jensen F."/>
            <person name="Kobel C.M."/>
            <person name="Greve T."/>
        </authorList>
    </citation>
    <scope>NUCLEOTIDE SEQUENCE</scope>
    <source>
        <strain evidence="1">AUH_DF_2021</strain>
    </source>
</reference>
<comment type="caution">
    <text evidence="1">The sequence shown here is derived from an EMBL/GenBank/DDBJ whole genome shotgun (WGS) entry which is preliminary data.</text>
</comment>
<accession>A0AB35UKE7</accession>
<dbReference type="AlphaFoldDB" id="A0AB35UKE7"/>
<proteinExistence type="predicted"/>
<dbReference type="EMBL" id="JALDAW010000008">
    <property type="protein sequence ID" value="MDY5167162.1"/>
    <property type="molecule type" value="Genomic_DNA"/>
</dbReference>
<dbReference type="RefSeq" id="WP_320883043.1">
    <property type="nucleotide sequence ID" value="NZ_BAABZA010000001.1"/>
</dbReference>
<name>A0AB35UKE7_9FIRM</name>
<evidence type="ECO:0000313" key="2">
    <source>
        <dbReference type="Proteomes" id="UP001276902"/>
    </source>
</evidence>
<gene>
    <name evidence="1" type="ORF">MQE39_03355</name>
</gene>
<sequence>MINLKHRLKYLQKWLITKCYQIIEWCDQETVDQEIRPGDVYWCKMPLSEQKLMNVEPGHRIRPYVISAVEADQVKGYACSSKPHLGCSVYQQAEIDHKKYRLRKSSYVNLSREIIIPFDCIKDYYYTLEKDDFDRIKKNNSKEKSIEIGIGSVIMANDKMYYIYKYKTPYFYVYPLLTKAELINWSILQTIACNKQVYYIDYASKERLHRDSEIKKCMQLSKKDIHIIETGQNGTIQKSKYESVSVMPHVHVTFLYPQGQVFYEPFQDRWFVYLYSQKNRDYGSFLDDYEDGQYRIHKVNLDYMKLDGIMAADELAEIIKQVCVSDSNCYPLELVRNNINNTLISAKLSKSFSDTNMMNFYN</sequence>
<evidence type="ECO:0000313" key="1">
    <source>
        <dbReference type="EMBL" id="MDY5167162.1"/>
    </source>
</evidence>
<organism evidence="1 2">
    <name type="scientific">Dielma fastidiosa</name>
    <dbReference type="NCBI Taxonomy" id="1034346"/>
    <lineage>
        <taxon>Bacteria</taxon>
        <taxon>Bacillati</taxon>
        <taxon>Bacillota</taxon>
        <taxon>Erysipelotrichia</taxon>
        <taxon>Erysipelotrichales</taxon>
        <taxon>Erysipelotrichaceae</taxon>
        <taxon>Dielma</taxon>
    </lineage>
</organism>